<dbReference type="Pfam" id="PF00254">
    <property type="entry name" value="FKBP_C"/>
    <property type="match status" value="1"/>
</dbReference>
<dbReference type="GO" id="GO:0003755">
    <property type="term" value="F:peptidyl-prolyl cis-trans isomerase activity"/>
    <property type="evidence" value="ECO:0007669"/>
    <property type="project" value="UniProtKB-KW"/>
</dbReference>
<evidence type="ECO:0000256" key="3">
    <source>
        <dbReference type="ARBA" id="ARBA00023110"/>
    </source>
</evidence>
<dbReference type="FunFam" id="3.10.50.40:FF:000006">
    <property type="entry name" value="Peptidyl-prolyl cis-trans isomerase"/>
    <property type="match status" value="1"/>
</dbReference>
<comment type="caution">
    <text evidence="8">The sequence shown here is derived from an EMBL/GenBank/DDBJ whole genome shotgun (WGS) entry which is preliminary data.</text>
</comment>
<reference evidence="8 9" key="1">
    <citation type="journal article" date="2019" name="J. Hered.">
        <title>An Improved Genome Assembly for Drosophila navojoa, the Basal Species in the mojavensis Cluster.</title>
        <authorList>
            <person name="Vanderlinde T."/>
            <person name="Dupim E.G."/>
            <person name="Nazario-Yepiz N.O."/>
            <person name="Carvalho A.B."/>
        </authorList>
    </citation>
    <scope>NUCLEOTIDE SEQUENCE [LARGE SCALE GENOMIC DNA]</scope>
    <source>
        <strain evidence="8">Navoj_Jal97</strain>
        <tissue evidence="8">Whole organism</tissue>
    </source>
</reference>
<sequence>MKLQSLLLICALFGAAVASETPKVKIGVKKRVENCTRKAKGGDLIHVHYKGTLQDGTEFDSSYNRGKPFSFTLGARQVIKGWDQGLLGMCEGERRTLTIPPELGYGASGAGGGKIPPNSVLIFDVEMMKIDAKNNGDEL</sequence>
<keyword evidence="9" id="KW-1185">Reference proteome</keyword>
<evidence type="ECO:0000256" key="6">
    <source>
        <dbReference type="SAM" id="SignalP"/>
    </source>
</evidence>
<dbReference type="OMA" id="KPASCEI"/>
<dbReference type="GO" id="GO:0005783">
    <property type="term" value="C:endoplasmic reticulum"/>
    <property type="evidence" value="ECO:0007669"/>
    <property type="project" value="TreeGrafter"/>
</dbReference>
<dbReference type="OrthoDB" id="77911at2759"/>
<accession>A0A484BDJ0</accession>
<feature type="chain" id="PRO_5019859778" description="peptidylprolyl isomerase" evidence="6">
    <location>
        <begin position="19"/>
        <end position="139"/>
    </location>
</feature>
<dbReference type="Gene3D" id="3.10.50.40">
    <property type="match status" value="1"/>
</dbReference>
<dbReference type="InterPro" id="IPR001179">
    <property type="entry name" value="PPIase_FKBP_dom"/>
</dbReference>
<keyword evidence="4 5" id="KW-0413">Isomerase</keyword>
<dbReference type="Proteomes" id="UP000295192">
    <property type="component" value="Unassembled WGS sequence"/>
</dbReference>
<gene>
    <name evidence="8" type="ORF">AWZ03_006747</name>
</gene>
<dbReference type="PANTHER" id="PTHR45779">
    <property type="entry name" value="PEPTIDYLPROLYL ISOMERASE"/>
    <property type="match status" value="1"/>
</dbReference>
<dbReference type="PANTHER" id="PTHR45779:SF7">
    <property type="entry name" value="PEPTIDYLPROLYL ISOMERASE"/>
    <property type="match status" value="1"/>
</dbReference>
<dbReference type="PROSITE" id="PS50059">
    <property type="entry name" value="FKBP_PPIASE"/>
    <property type="match status" value="1"/>
</dbReference>
<evidence type="ECO:0000256" key="2">
    <source>
        <dbReference type="ARBA" id="ARBA00013194"/>
    </source>
</evidence>
<feature type="domain" description="PPIase FKBP-type" evidence="7">
    <location>
        <begin position="42"/>
        <end position="131"/>
    </location>
</feature>
<evidence type="ECO:0000313" key="9">
    <source>
        <dbReference type="Proteomes" id="UP000295192"/>
    </source>
</evidence>
<protein>
    <recommendedName>
        <fullName evidence="2 5">peptidylprolyl isomerase</fullName>
        <ecNumber evidence="2 5">5.2.1.8</ecNumber>
    </recommendedName>
</protein>
<organism evidence="8 9">
    <name type="scientific">Drosophila navojoa</name>
    <name type="common">Fruit fly</name>
    <dbReference type="NCBI Taxonomy" id="7232"/>
    <lineage>
        <taxon>Eukaryota</taxon>
        <taxon>Metazoa</taxon>
        <taxon>Ecdysozoa</taxon>
        <taxon>Arthropoda</taxon>
        <taxon>Hexapoda</taxon>
        <taxon>Insecta</taxon>
        <taxon>Pterygota</taxon>
        <taxon>Neoptera</taxon>
        <taxon>Endopterygota</taxon>
        <taxon>Diptera</taxon>
        <taxon>Brachycera</taxon>
        <taxon>Muscomorpha</taxon>
        <taxon>Ephydroidea</taxon>
        <taxon>Drosophilidae</taxon>
        <taxon>Drosophila</taxon>
    </lineage>
</organism>
<dbReference type="AlphaFoldDB" id="A0A484BDJ0"/>
<evidence type="ECO:0000256" key="4">
    <source>
        <dbReference type="ARBA" id="ARBA00023235"/>
    </source>
</evidence>
<dbReference type="InterPro" id="IPR044609">
    <property type="entry name" value="FKBP2/11"/>
</dbReference>
<evidence type="ECO:0000259" key="7">
    <source>
        <dbReference type="PROSITE" id="PS50059"/>
    </source>
</evidence>
<feature type="signal peptide" evidence="6">
    <location>
        <begin position="1"/>
        <end position="18"/>
    </location>
</feature>
<dbReference type="EC" id="5.2.1.8" evidence="2 5"/>
<evidence type="ECO:0000313" key="8">
    <source>
        <dbReference type="EMBL" id="TDG46863.1"/>
    </source>
</evidence>
<dbReference type="SUPFAM" id="SSF54534">
    <property type="entry name" value="FKBP-like"/>
    <property type="match status" value="1"/>
</dbReference>
<keyword evidence="6" id="KW-0732">Signal</keyword>
<dbReference type="STRING" id="7232.A0A484BDJ0"/>
<evidence type="ECO:0000256" key="1">
    <source>
        <dbReference type="ARBA" id="ARBA00000971"/>
    </source>
</evidence>
<dbReference type="KEGG" id="dnv:108659701"/>
<keyword evidence="3 5" id="KW-0697">Rotamase</keyword>
<dbReference type="EMBL" id="LSRL02000052">
    <property type="protein sequence ID" value="TDG46863.1"/>
    <property type="molecule type" value="Genomic_DNA"/>
</dbReference>
<comment type="catalytic activity">
    <reaction evidence="1 5">
        <text>[protein]-peptidylproline (omega=180) = [protein]-peptidylproline (omega=0)</text>
        <dbReference type="Rhea" id="RHEA:16237"/>
        <dbReference type="Rhea" id="RHEA-COMP:10747"/>
        <dbReference type="Rhea" id="RHEA-COMP:10748"/>
        <dbReference type="ChEBI" id="CHEBI:83833"/>
        <dbReference type="ChEBI" id="CHEBI:83834"/>
        <dbReference type="EC" id="5.2.1.8"/>
    </reaction>
</comment>
<evidence type="ECO:0000256" key="5">
    <source>
        <dbReference type="PROSITE-ProRule" id="PRU00277"/>
    </source>
</evidence>
<proteinExistence type="predicted"/>
<dbReference type="InterPro" id="IPR046357">
    <property type="entry name" value="PPIase_dom_sf"/>
</dbReference>
<name>A0A484BDJ0_DRONA</name>